<organism evidence="1 2">
    <name type="scientific">Marinobacter adhaerens</name>
    <dbReference type="NCBI Taxonomy" id="1033846"/>
    <lineage>
        <taxon>Bacteria</taxon>
        <taxon>Pseudomonadati</taxon>
        <taxon>Pseudomonadota</taxon>
        <taxon>Gammaproteobacteria</taxon>
        <taxon>Pseudomonadales</taxon>
        <taxon>Marinobacteraceae</taxon>
        <taxon>Marinobacter</taxon>
    </lineage>
</organism>
<dbReference type="GeneID" id="78559251"/>
<proteinExistence type="predicted"/>
<dbReference type="EMBL" id="CP076686">
    <property type="protein sequence ID" value="QWV14403.1"/>
    <property type="molecule type" value="Genomic_DNA"/>
</dbReference>
<keyword evidence="2" id="KW-1185">Reference proteome</keyword>
<sequence>MALKYNTKAGDTVDFVVWKHYGRQDGQIVETIFSENPGLADYGPTLPAGIEIKLPPVPEPEQQQGVRLWD</sequence>
<dbReference type="RefSeq" id="WP_014576166.1">
    <property type="nucleotide sequence ID" value="NZ_CP076686.1"/>
</dbReference>
<dbReference type="InterPro" id="IPR008861">
    <property type="entry name" value="GpX-like"/>
</dbReference>
<protein>
    <submittedName>
        <fullName evidence="1">Tail protein X</fullName>
    </submittedName>
</protein>
<accession>A0ABX8INM9</accession>
<reference evidence="1 2" key="1">
    <citation type="submission" date="2021-06" db="EMBL/GenBank/DDBJ databases">
        <title>Microbial metabolic specificity influences pelagic lipid remineralization.</title>
        <authorList>
            <person name="Behrendt L."/>
            <person name="Hunter J.E."/>
            <person name="Alcolombri U."/>
            <person name="Smriga S."/>
            <person name="Mincer T."/>
            <person name="Lowenstein D.P."/>
            <person name="Peaudecerf F.J."/>
            <person name="Fernandez V.I."/>
            <person name="Fredricks H."/>
            <person name="Almblad H."/>
            <person name="Harrison J.J."/>
            <person name="Stocker R."/>
            <person name="Van Mooy B.A.S."/>
        </authorList>
    </citation>
    <scope>NUCLEOTIDE SEQUENCE [LARGE SCALE GENOMIC DNA]</scope>
    <source>
        <strain evidence="1 2">HP15-B</strain>
    </source>
</reference>
<dbReference type="Pfam" id="PF05489">
    <property type="entry name" value="Phage_tail_X"/>
    <property type="match status" value="1"/>
</dbReference>
<evidence type="ECO:0000313" key="1">
    <source>
        <dbReference type="EMBL" id="QWV14403.1"/>
    </source>
</evidence>
<gene>
    <name evidence="1" type="ORF">KQ249_07370</name>
</gene>
<name>A0ABX8INM9_9GAMM</name>
<evidence type="ECO:0000313" key="2">
    <source>
        <dbReference type="Proteomes" id="UP000683442"/>
    </source>
</evidence>
<dbReference type="Proteomes" id="UP000683442">
    <property type="component" value="Chromosome"/>
</dbReference>